<dbReference type="PROSITE" id="PS51198">
    <property type="entry name" value="UVRD_HELICASE_ATP_BIND"/>
    <property type="match status" value="1"/>
</dbReference>
<dbReference type="GO" id="GO:0000725">
    <property type="term" value="P:recombinational repair"/>
    <property type="evidence" value="ECO:0007669"/>
    <property type="project" value="TreeGrafter"/>
</dbReference>
<feature type="binding site" evidence="5">
    <location>
        <begin position="229"/>
        <end position="236"/>
    </location>
    <ligand>
        <name>ATP</name>
        <dbReference type="ChEBI" id="CHEBI:30616"/>
    </ligand>
</feature>
<dbReference type="OrthoDB" id="9787585at2"/>
<evidence type="ECO:0000256" key="6">
    <source>
        <dbReference type="SAM" id="Coils"/>
    </source>
</evidence>
<keyword evidence="4 5" id="KW-0067">ATP-binding</keyword>
<dbReference type="PANTHER" id="PTHR11070">
    <property type="entry name" value="UVRD / RECB / PCRA DNA HELICASE FAMILY MEMBER"/>
    <property type="match status" value="1"/>
</dbReference>
<dbReference type="GO" id="GO:0043138">
    <property type="term" value="F:3'-5' DNA helicase activity"/>
    <property type="evidence" value="ECO:0007669"/>
    <property type="project" value="UniProtKB-EC"/>
</dbReference>
<dbReference type="AlphaFoldDB" id="A0A4Z0JMD8"/>
<dbReference type="GO" id="GO:0005524">
    <property type="term" value="F:ATP binding"/>
    <property type="evidence" value="ECO:0007669"/>
    <property type="project" value="UniProtKB-UniRule"/>
</dbReference>
<dbReference type="SUPFAM" id="SSF52540">
    <property type="entry name" value="P-loop containing nucleoside triphosphate hydrolases"/>
    <property type="match status" value="1"/>
</dbReference>
<dbReference type="InterPro" id="IPR027785">
    <property type="entry name" value="UvrD-like_helicase_C"/>
</dbReference>
<dbReference type="GO" id="GO:0016887">
    <property type="term" value="F:ATP hydrolysis activity"/>
    <property type="evidence" value="ECO:0007669"/>
    <property type="project" value="RHEA"/>
</dbReference>
<feature type="domain" description="UvrD-like helicase ATP-binding" evidence="7">
    <location>
        <begin position="208"/>
        <end position="596"/>
    </location>
</feature>
<dbReference type="EMBL" id="RKLY01000011">
    <property type="protein sequence ID" value="TGD23519.1"/>
    <property type="molecule type" value="Genomic_DNA"/>
</dbReference>
<name>A0A4Z0JMD8_9LACO</name>
<dbReference type="GO" id="GO:0005829">
    <property type="term" value="C:cytosol"/>
    <property type="evidence" value="ECO:0007669"/>
    <property type="project" value="TreeGrafter"/>
</dbReference>
<evidence type="ECO:0000313" key="9">
    <source>
        <dbReference type="Proteomes" id="UP000298021"/>
    </source>
</evidence>
<evidence type="ECO:0000259" key="7">
    <source>
        <dbReference type="PROSITE" id="PS51198"/>
    </source>
</evidence>
<evidence type="ECO:0000313" key="8">
    <source>
        <dbReference type="EMBL" id="TGD23519.1"/>
    </source>
</evidence>
<keyword evidence="1 5" id="KW-0547">Nucleotide-binding</keyword>
<dbReference type="Pfam" id="PF13538">
    <property type="entry name" value="UvrD_C_2"/>
    <property type="match status" value="1"/>
</dbReference>
<dbReference type="RefSeq" id="WP_135372329.1">
    <property type="nucleotide sequence ID" value="NZ_RKLY01000011.1"/>
</dbReference>
<dbReference type="Gene3D" id="3.40.50.300">
    <property type="entry name" value="P-loop containing nucleotide triphosphate hydrolases"/>
    <property type="match status" value="2"/>
</dbReference>
<proteinExistence type="predicted"/>
<sequence>MTINQSKQDEQKRVDIVAEKIDDKIEKITQSIDQAHKETHRIERNYGENTKVNTTEVDDQMETNASVQQQKQLVALAVENENILNSNKLKLENLQGSPYFGRIDIVEDGELDTLYIGTSTLQSDDGDFLIYDWRAPVSGIYYNGTLGKVTYPTPNGTAEVELKKKRQFQIVHNKIRNMFDTNETVGDEILQSVLSEYSDEYLKSIVATIQHEQNVIIRDTRSDILLVQGVAGSGKTSAILQRVAYLLYHSRETMNADNIVLFSPNKLFSNYISEVLPSLGERNMRQVTLNEFLSLRLTGVQVETLFERYEKDERNLPETTVKMRLYKESGAFLEKLGQLEDEHPDHTPYFEDVIFEGKPFFTKSEIESVYQATNPAYHIPDRFLQTKNALIKQLQKRIHEDRNEDWVQAEIDNLSDEDFQQIITDHNIEESTNQREIIAEEFLKERYAPIYNALINNYFFNPYKEYLFLLGKLDQKLVSESVWQTMIESIDHNIETHKLSLSDAVAILYLRDFITDGGVNRSIQHIFIDEVQDYTMAQLKYIEHAFPNAKMTLLGDRSQDVLTSSYRRNDLVTEVNELFKKKRITTITLNQSYRSTAEITNFAKKLLPNGDEVKAFSRQGEEPVIKVFNDDNYYYGLKETAKALNQKYDTVAILARNQAQAEQIYTHFSDESIVTLVDANFRSIPKGILILPIYLAKGLEFDAVIGHDISAKNYPDMRSTDVLYTICTRAMHSLTLCVDQQISPLLSDEPTTLISRQEVGPSGE</sequence>
<accession>A0A4Z0JMD8</accession>
<dbReference type="Pfam" id="PF00580">
    <property type="entry name" value="UvrD-helicase"/>
    <property type="match status" value="1"/>
</dbReference>
<protein>
    <submittedName>
        <fullName evidence="8">ATP-dependent DNA helicase</fullName>
    </submittedName>
</protein>
<dbReference type="InterPro" id="IPR027417">
    <property type="entry name" value="P-loop_NTPase"/>
</dbReference>
<dbReference type="Proteomes" id="UP000298021">
    <property type="component" value="Unassembled WGS sequence"/>
</dbReference>
<evidence type="ECO:0000256" key="1">
    <source>
        <dbReference type="ARBA" id="ARBA00022741"/>
    </source>
</evidence>
<evidence type="ECO:0000256" key="2">
    <source>
        <dbReference type="ARBA" id="ARBA00022801"/>
    </source>
</evidence>
<reference evidence="8 9" key="1">
    <citation type="submission" date="2018-10" db="EMBL/GenBank/DDBJ databases">
        <title>Lactobacillus sp. R7 and Lactobacillus sp. R19 isolated from fermented mustard green product of Taiwan.</title>
        <authorList>
            <person name="Lin S.-T."/>
        </authorList>
    </citation>
    <scope>NUCLEOTIDE SEQUENCE [LARGE SCALE GENOMIC DNA]</scope>
    <source>
        <strain evidence="8 9">BCRC 81127</strain>
    </source>
</reference>
<gene>
    <name evidence="8" type="ORF">EGT49_05560</name>
</gene>
<evidence type="ECO:0000256" key="3">
    <source>
        <dbReference type="ARBA" id="ARBA00022806"/>
    </source>
</evidence>
<keyword evidence="3 5" id="KW-0347">Helicase</keyword>
<dbReference type="GO" id="GO:0003677">
    <property type="term" value="F:DNA binding"/>
    <property type="evidence" value="ECO:0007669"/>
    <property type="project" value="InterPro"/>
</dbReference>
<dbReference type="InterPro" id="IPR000212">
    <property type="entry name" value="DNA_helicase_UvrD/REP"/>
</dbReference>
<feature type="coiled-coil region" evidence="6">
    <location>
        <begin position="18"/>
        <end position="45"/>
    </location>
</feature>
<dbReference type="NCBIfam" id="NF041464">
    <property type="entry name" value="HelD_BACSU"/>
    <property type="match status" value="1"/>
</dbReference>
<comment type="caution">
    <text evidence="8">The sequence shown here is derived from an EMBL/GenBank/DDBJ whole genome shotgun (WGS) entry which is preliminary data.</text>
</comment>
<keyword evidence="6" id="KW-0175">Coiled coil</keyword>
<keyword evidence="9" id="KW-1185">Reference proteome</keyword>
<evidence type="ECO:0000256" key="5">
    <source>
        <dbReference type="PROSITE-ProRule" id="PRU00560"/>
    </source>
</evidence>
<evidence type="ECO:0000256" key="4">
    <source>
        <dbReference type="ARBA" id="ARBA00022840"/>
    </source>
</evidence>
<dbReference type="InterPro" id="IPR014016">
    <property type="entry name" value="UvrD-like_ATP-bd"/>
</dbReference>
<dbReference type="PANTHER" id="PTHR11070:SF17">
    <property type="entry name" value="DNA HELICASE IV"/>
    <property type="match status" value="1"/>
</dbReference>
<dbReference type="InterPro" id="IPR048228">
    <property type="entry name" value="HelD_bacillota"/>
</dbReference>
<organism evidence="8 9">
    <name type="scientific">Companilactobacillus suantsaicola</name>
    <dbReference type="NCBI Taxonomy" id="2487723"/>
    <lineage>
        <taxon>Bacteria</taxon>
        <taxon>Bacillati</taxon>
        <taxon>Bacillota</taxon>
        <taxon>Bacilli</taxon>
        <taxon>Lactobacillales</taxon>
        <taxon>Lactobacillaceae</taxon>
        <taxon>Companilactobacillus</taxon>
    </lineage>
</organism>
<keyword evidence="2 5" id="KW-0378">Hydrolase</keyword>